<evidence type="ECO:0000256" key="4">
    <source>
        <dbReference type="ARBA" id="ARBA00022806"/>
    </source>
</evidence>
<dbReference type="InterPro" id="IPR011545">
    <property type="entry name" value="DEAD/DEAH_box_helicase_dom"/>
</dbReference>
<dbReference type="Gene3D" id="3.40.50.300">
    <property type="entry name" value="P-loop containing nucleotide triphosphate hydrolases"/>
    <property type="match status" value="2"/>
</dbReference>
<evidence type="ECO:0000256" key="7">
    <source>
        <dbReference type="ARBA" id="ARBA00023204"/>
    </source>
</evidence>
<gene>
    <name evidence="10" type="ORF">AshY1_04840</name>
</gene>
<accession>A0ABZ2UC59</accession>
<dbReference type="SMART" id="SM00487">
    <property type="entry name" value="DEXDc"/>
    <property type="match status" value="1"/>
</dbReference>
<feature type="domain" description="Helicase ATP-binding" evidence="8">
    <location>
        <begin position="129"/>
        <end position="284"/>
    </location>
</feature>
<dbReference type="GO" id="GO:0004386">
    <property type="term" value="F:helicase activity"/>
    <property type="evidence" value="ECO:0007669"/>
    <property type="project" value="UniProtKB-KW"/>
</dbReference>
<dbReference type="SMART" id="SM00490">
    <property type="entry name" value="HELICc"/>
    <property type="match status" value="1"/>
</dbReference>
<dbReference type="InterPro" id="IPR027417">
    <property type="entry name" value="P-loop_NTPase"/>
</dbReference>
<dbReference type="Proteomes" id="UP001484199">
    <property type="component" value="Chromosome"/>
</dbReference>
<keyword evidence="4 10" id="KW-0347">Helicase</keyword>
<dbReference type="PROSITE" id="PS51194">
    <property type="entry name" value="HELICASE_CTER"/>
    <property type="match status" value="1"/>
</dbReference>
<name>A0ABZ2UC59_ASHYP</name>
<dbReference type="PANTHER" id="PTHR47964">
    <property type="entry name" value="ATP-DEPENDENT DNA HELICASE HOMOLOG RECG, CHLOROPLASTIC"/>
    <property type="match status" value="1"/>
</dbReference>
<evidence type="ECO:0000256" key="5">
    <source>
        <dbReference type="ARBA" id="ARBA00022840"/>
    </source>
</evidence>
<keyword evidence="11" id="KW-1185">Reference proteome</keyword>
<evidence type="ECO:0000256" key="6">
    <source>
        <dbReference type="ARBA" id="ARBA00023125"/>
    </source>
</evidence>
<keyword evidence="7" id="KW-0234">DNA repair</keyword>
<proteinExistence type="predicted"/>
<keyword evidence="2" id="KW-0227">DNA damage</keyword>
<evidence type="ECO:0000256" key="3">
    <source>
        <dbReference type="ARBA" id="ARBA00022801"/>
    </source>
</evidence>
<keyword evidence="5" id="KW-0067">ATP-binding</keyword>
<organism evidence="10 11">
    <name type="scientific">Ash yellows phytoplasma</name>
    <dbReference type="NCBI Taxonomy" id="35780"/>
    <lineage>
        <taxon>Bacteria</taxon>
        <taxon>Bacillati</taxon>
        <taxon>Mycoplasmatota</taxon>
        <taxon>Mollicutes</taxon>
        <taxon>Acholeplasmatales</taxon>
        <taxon>Acholeplasmataceae</taxon>
        <taxon>Candidatus Phytoplasma</taxon>
        <taxon>16SrVII (Ash yellows group)</taxon>
    </lineage>
</organism>
<evidence type="ECO:0000256" key="1">
    <source>
        <dbReference type="ARBA" id="ARBA00022741"/>
    </source>
</evidence>
<evidence type="ECO:0000259" key="8">
    <source>
        <dbReference type="PROSITE" id="PS51192"/>
    </source>
</evidence>
<sequence>MNKIKPIYQIKDIPDESIYTLMQQIFKHPDLRIKENLDSKILKKYNLIDRKQALQNLHLPSNQQILHKAFRRFKYEEAFIIIKKWCQTCVLPLKKPLICNMNYVKQMINKIPFQLNLNQKKIVNEIYSDFKKDYPTQRLIQGDVGAGKTITVFIAAIGIISLNKQVLMMAPTEILAKQHYLNFKKLFPTIETIILTSKSKKKKLYEEEIKNNKYKMIFGTHLLANIDFFQLGLIIIDETHKFGTDIKNKTIAQNKISDTLYLTATPIPKTLALIYSGLLKISVLTEKPHAKGNIITKKCSVKMIVSILKQNQSRNEQSYIIVPAIKDNKKFFNIENVTSFLKKEKLENVYVLHGKKTSEQQEKTISTFISDQKGILLATSIVEVGIDIQNATTMIILGAEYFGLSQLHQLRGRVGRNNKQNYCYLVYKKDNERLEILEKENDVIKLSYFDLYKRGPGDLLGKQQSGFFKCQFLHIIKDYPIIQQIKKDFNNIKN</sequence>
<protein>
    <submittedName>
        <fullName evidence="10">Helicase-related protein</fullName>
    </submittedName>
</protein>
<evidence type="ECO:0000256" key="2">
    <source>
        <dbReference type="ARBA" id="ARBA00022763"/>
    </source>
</evidence>
<evidence type="ECO:0000313" key="11">
    <source>
        <dbReference type="Proteomes" id="UP001484199"/>
    </source>
</evidence>
<dbReference type="PROSITE" id="PS51192">
    <property type="entry name" value="HELICASE_ATP_BIND_1"/>
    <property type="match status" value="1"/>
</dbReference>
<feature type="domain" description="Helicase C-terminal" evidence="9">
    <location>
        <begin position="300"/>
        <end position="457"/>
    </location>
</feature>
<evidence type="ECO:0000313" key="10">
    <source>
        <dbReference type="EMBL" id="WYY26590.1"/>
    </source>
</evidence>
<dbReference type="InterPro" id="IPR047112">
    <property type="entry name" value="RecG/Mfd"/>
</dbReference>
<dbReference type="InterPro" id="IPR001650">
    <property type="entry name" value="Helicase_C-like"/>
</dbReference>
<dbReference type="EMBL" id="CP146843">
    <property type="protein sequence ID" value="WYY26590.1"/>
    <property type="molecule type" value="Genomic_DNA"/>
</dbReference>
<keyword evidence="3" id="KW-0378">Hydrolase</keyword>
<reference evidence="10" key="1">
    <citation type="submission" date="2024-03" db="EMBL/GenBank/DDBJ databases">
        <title>The Complete Genome of 'Candidatus Phytoplasma fraxini' AshY1 from the Ash Yellows Group.</title>
        <authorList>
            <person name="Boehm J.W."/>
            <person name="Huettel B."/>
            <person name="Schneider B."/>
            <person name="Kube M."/>
        </authorList>
    </citation>
    <scope>NUCLEOTIDE SEQUENCE [LARGE SCALE GENOMIC DNA]</scope>
    <source>
        <strain evidence="10">AshY1</strain>
    </source>
</reference>
<dbReference type="RefSeq" id="WP_341266490.1">
    <property type="nucleotide sequence ID" value="NZ_CP146843.1"/>
</dbReference>
<dbReference type="SUPFAM" id="SSF52540">
    <property type="entry name" value="P-loop containing nucleoside triphosphate hydrolases"/>
    <property type="match status" value="2"/>
</dbReference>
<dbReference type="Pfam" id="PF00270">
    <property type="entry name" value="DEAD"/>
    <property type="match status" value="1"/>
</dbReference>
<evidence type="ECO:0000259" key="9">
    <source>
        <dbReference type="PROSITE" id="PS51194"/>
    </source>
</evidence>
<keyword evidence="1" id="KW-0547">Nucleotide-binding</keyword>
<keyword evidence="6" id="KW-0238">DNA-binding</keyword>
<dbReference type="InterPro" id="IPR014001">
    <property type="entry name" value="Helicase_ATP-bd"/>
</dbReference>
<dbReference type="Pfam" id="PF00271">
    <property type="entry name" value="Helicase_C"/>
    <property type="match status" value="1"/>
</dbReference>
<dbReference type="PANTHER" id="PTHR47964:SF1">
    <property type="entry name" value="ATP-DEPENDENT DNA HELICASE HOMOLOG RECG, CHLOROPLASTIC"/>
    <property type="match status" value="1"/>
</dbReference>